<keyword evidence="1" id="KW-0812">Transmembrane</keyword>
<accession>G8U131</accession>
<keyword evidence="1" id="KW-1133">Transmembrane helix</keyword>
<evidence type="ECO:0000256" key="1">
    <source>
        <dbReference type="SAM" id="Phobius"/>
    </source>
</evidence>
<evidence type="ECO:0000313" key="3">
    <source>
        <dbReference type="Proteomes" id="UP000005439"/>
    </source>
</evidence>
<organism evidence="2 3">
    <name type="scientific">Sulfobacillus acidophilus (strain ATCC 700253 / DSM 10332 / NAL)</name>
    <dbReference type="NCBI Taxonomy" id="679936"/>
    <lineage>
        <taxon>Bacteria</taxon>
        <taxon>Bacillati</taxon>
        <taxon>Bacillota</taxon>
        <taxon>Clostridia</taxon>
        <taxon>Eubacteriales</taxon>
        <taxon>Clostridiales Family XVII. Incertae Sedis</taxon>
        <taxon>Sulfobacillus</taxon>
    </lineage>
</organism>
<proteinExistence type="predicted"/>
<protein>
    <submittedName>
        <fullName evidence="2">Uncharacterized protein</fullName>
    </submittedName>
</protein>
<dbReference type="AlphaFoldDB" id="G8U131"/>
<dbReference type="STRING" id="679936.Sulac_0757"/>
<reference evidence="3" key="1">
    <citation type="submission" date="2011-12" db="EMBL/GenBank/DDBJ databases">
        <title>The complete genome of chromosome of Sulfobacillus acidophilus DSM 10332.</title>
        <authorList>
            <person name="Lucas S."/>
            <person name="Han J."/>
            <person name="Lapidus A."/>
            <person name="Bruce D."/>
            <person name="Goodwin L."/>
            <person name="Pitluck S."/>
            <person name="Peters L."/>
            <person name="Kyrpides N."/>
            <person name="Mavromatis K."/>
            <person name="Ivanova N."/>
            <person name="Mikhailova N."/>
            <person name="Chertkov O."/>
            <person name="Saunders E."/>
            <person name="Detter J.C."/>
            <person name="Tapia R."/>
            <person name="Han C."/>
            <person name="Land M."/>
            <person name="Hauser L."/>
            <person name="Markowitz V."/>
            <person name="Cheng J.-F."/>
            <person name="Hugenholtz P."/>
            <person name="Woyke T."/>
            <person name="Wu D."/>
            <person name="Pukall R."/>
            <person name="Gehrich-Schroeter G."/>
            <person name="Schneider S."/>
            <person name="Klenk H.-P."/>
            <person name="Eisen J.A."/>
        </authorList>
    </citation>
    <scope>NUCLEOTIDE SEQUENCE [LARGE SCALE GENOMIC DNA]</scope>
    <source>
        <strain evidence="3">ATCC 700253 / DSM 10332 / NAL</strain>
    </source>
</reference>
<dbReference type="HOGENOM" id="CLU_2977577_0_0_9"/>
<sequence>MKWLKEIWNLFVDDGPLALIAILTLGVAVIVAHLGRPNWAGVIIFLGVAGGLWWRTRN</sequence>
<gene>
    <name evidence="2" type="ordered locus">Sulac_0757</name>
</gene>
<dbReference type="Proteomes" id="UP000005439">
    <property type="component" value="Chromosome"/>
</dbReference>
<feature type="transmembrane region" description="Helical" evidence="1">
    <location>
        <begin position="38"/>
        <end position="54"/>
    </location>
</feature>
<dbReference type="PATRIC" id="fig|679936.5.peg.805"/>
<feature type="transmembrane region" description="Helical" evidence="1">
    <location>
        <begin position="7"/>
        <end position="32"/>
    </location>
</feature>
<name>G8U131_SULAD</name>
<keyword evidence="3" id="KW-1185">Reference proteome</keyword>
<dbReference type="EMBL" id="CP003179">
    <property type="protein sequence ID" value="AEW04264.1"/>
    <property type="molecule type" value="Genomic_DNA"/>
</dbReference>
<dbReference type="KEGG" id="sap:Sulac_0757"/>
<keyword evidence="1" id="KW-0472">Membrane</keyword>
<reference evidence="2 3" key="2">
    <citation type="journal article" date="2012" name="Stand. Genomic Sci.">
        <title>Complete genome sequence of the moderately thermophilic mineral-sulfide-oxidizing firmicute Sulfobacillus acidophilus type strain (NAL(T)).</title>
        <authorList>
            <person name="Anderson I."/>
            <person name="Chertkov O."/>
            <person name="Chen A."/>
            <person name="Saunders E."/>
            <person name="Lapidus A."/>
            <person name="Nolan M."/>
            <person name="Lucas S."/>
            <person name="Hammon N."/>
            <person name="Deshpande S."/>
            <person name="Cheng J.F."/>
            <person name="Han C."/>
            <person name="Tapia R."/>
            <person name="Goodwin L.A."/>
            <person name="Pitluck S."/>
            <person name="Liolios K."/>
            <person name="Pagani I."/>
            <person name="Ivanova N."/>
            <person name="Mikhailova N."/>
            <person name="Pati A."/>
            <person name="Palaniappan K."/>
            <person name="Land M."/>
            <person name="Pan C."/>
            <person name="Rohde M."/>
            <person name="Pukall R."/>
            <person name="Goker M."/>
            <person name="Detter J.C."/>
            <person name="Woyke T."/>
            <person name="Bristow J."/>
            <person name="Eisen J.A."/>
            <person name="Markowitz V."/>
            <person name="Hugenholtz P."/>
            <person name="Kyrpides N.C."/>
            <person name="Klenk H.P."/>
            <person name="Mavromatis K."/>
        </authorList>
    </citation>
    <scope>NUCLEOTIDE SEQUENCE [LARGE SCALE GENOMIC DNA]</scope>
    <source>
        <strain evidence="3">ATCC 700253 / DSM 10332 / NAL</strain>
    </source>
</reference>
<evidence type="ECO:0000313" key="2">
    <source>
        <dbReference type="EMBL" id="AEW04264.1"/>
    </source>
</evidence>